<reference evidence="2" key="1">
    <citation type="journal article" date="2020" name="mSystems">
        <title>Genome- and Community-Level Interaction Insights into Carbon Utilization and Element Cycling Functions of Hydrothermarchaeota in Hydrothermal Sediment.</title>
        <authorList>
            <person name="Zhou Z."/>
            <person name="Liu Y."/>
            <person name="Xu W."/>
            <person name="Pan J."/>
            <person name="Luo Z.H."/>
            <person name="Li M."/>
        </authorList>
    </citation>
    <scope>NUCLEOTIDE SEQUENCE [LARGE SCALE GENOMIC DNA]</scope>
    <source>
        <strain evidence="2">SpSt-776</strain>
    </source>
</reference>
<accession>A0A7C3SK32</accession>
<comment type="caution">
    <text evidence="2">The sequence shown here is derived from an EMBL/GenBank/DDBJ whole genome shotgun (WGS) entry which is preliminary data.</text>
</comment>
<keyword evidence="2" id="KW-0808">Transferase</keyword>
<protein>
    <submittedName>
        <fullName evidence="2">DNA polymerase III subunit delta</fullName>
        <ecNumber evidence="2">2.7.7.7</ecNumber>
    </submittedName>
</protein>
<feature type="region of interest" description="Disordered" evidence="1">
    <location>
        <begin position="1"/>
        <end position="27"/>
    </location>
</feature>
<dbReference type="GO" id="GO:0006261">
    <property type="term" value="P:DNA-templated DNA replication"/>
    <property type="evidence" value="ECO:0007669"/>
    <property type="project" value="TreeGrafter"/>
</dbReference>
<dbReference type="EMBL" id="DTHB01000060">
    <property type="protein sequence ID" value="HGB15662.1"/>
    <property type="molecule type" value="Genomic_DNA"/>
</dbReference>
<dbReference type="GO" id="GO:0008408">
    <property type="term" value="F:3'-5' exonuclease activity"/>
    <property type="evidence" value="ECO:0007669"/>
    <property type="project" value="InterPro"/>
</dbReference>
<proteinExistence type="predicted"/>
<dbReference type="NCBIfam" id="TIGR00678">
    <property type="entry name" value="holB"/>
    <property type="match status" value="1"/>
</dbReference>
<dbReference type="PANTHER" id="PTHR11669">
    <property type="entry name" value="REPLICATION FACTOR C / DNA POLYMERASE III GAMMA-TAU SUBUNIT"/>
    <property type="match status" value="1"/>
</dbReference>
<name>A0A7C3SK32_9BACT</name>
<dbReference type="InterPro" id="IPR050238">
    <property type="entry name" value="DNA_Rep/Repair_Clamp_Loader"/>
</dbReference>
<dbReference type="PANTHER" id="PTHR11669:SF8">
    <property type="entry name" value="DNA POLYMERASE III SUBUNIT DELTA"/>
    <property type="match status" value="1"/>
</dbReference>
<evidence type="ECO:0000313" key="2">
    <source>
        <dbReference type="EMBL" id="HGB15662.1"/>
    </source>
</evidence>
<keyword evidence="2" id="KW-0548">Nucleotidyltransferase</keyword>
<dbReference type="Gene3D" id="3.40.50.300">
    <property type="entry name" value="P-loop containing nucleotide triphosphate hydrolases"/>
    <property type="match status" value="1"/>
</dbReference>
<organism evidence="2">
    <name type="scientific">Desulfobacca acetoxidans</name>
    <dbReference type="NCBI Taxonomy" id="60893"/>
    <lineage>
        <taxon>Bacteria</taxon>
        <taxon>Pseudomonadati</taxon>
        <taxon>Thermodesulfobacteriota</taxon>
        <taxon>Desulfobaccia</taxon>
        <taxon>Desulfobaccales</taxon>
        <taxon>Desulfobaccaceae</taxon>
        <taxon>Desulfobacca</taxon>
    </lineage>
</organism>
<dbReference type="InterPro" id="IPR004622">
    <property type="entry name" value="DNA_pol_HolB"/>
</dbReference>
<dbReference type="InterPro" id="IPR027417">
    <property type="entry name" value="P-loop_NTPase"/>
</dbReference>
<dbReference type="EC" id="2.7.7.7" evidence="2"/>
<dbReference type="Pfam" id="PF13177">
    <property type="entry name" value="DNA_pol3_delta2"/>
    <property type="match status" value="1"/>
</dbReference>
<dbReference type="AlphaFoldDB" id="A0A7C3SK32"/>
<evidence type="ECO:0000256" key="1">
    <source>
        <dbReference type="SAM" id="MobiDB-lite"/>
    </source>
</evidence>
<sequence>MGINQAGGDPPGPGYLKMSARRSNSEPQNPFAFRHILGQERVIGYLKAARRAGRLAHAYLFLGPEGVGKETTARALAAALNCEAALADGDACGACPSCVRLAAGTHPDYLEIRPTSEGRQPQIKIEQIRELRRLTAYPPMAGGWRAALIKPAEALNDAAANALLKTLEEPPPQHLLILTGGVEADLFPTIVSRCQKLAFAPLPIPLVEEELVKKGLPRPQATLLAAISGGSLGRALALDPEELLRCRDHIVADLRRLPQGSASAVLDWAQSLAKSVSEADRFLLLAQLWYRDLLLLHCGGPRSLLAHQDRLADLEQEVRQGAPRSWFLNFAALAAAQRHLTANLNPELTLDILGFRLQ</sequence>
<dbReference type="SUPFAM" id="SSF52540">
    <property type="entry name" value="P-loop containing nucleoside triphosphate hydrolases"/>
    <property type="match status" value="1"/>
</dbReference>
<dbReference type="GO" id="GO:0003887">
    <property type="term" value="F:DNA-directed DNA polymerase activity"/>
    <property type="evidence" value="ECO:0007669"/>
    <property type="project" value="UniProtKB-EC"/>
</dbReference>
<gene>
    <name evidence="2" type="primary">holB</name>
    <name evidence="2" type="ORF">ENV62_10570</name>
</gene>